<dbReference type="RefSeq" id="WP_345441808.1">
    <property type="nucleotide sequence ID" value="NZ_BAABQU010000005.1"/>
</dbReference>
<feature type="domain" description="Type II methyltransferase M.TaqI-like" evidence="6">
    <location>
        <begin position="753"/>
        <end position="821"/>
    </location>
</feature>
<keyword evidence="9" id="KW-1185">Reference proteome</keyword>
<dbReference type="InterPro" id="IPR029063">
    <property type="entry name" value="SAM-dependent_MTases_sf"/>
</dbReference>
<dbReference type="InterPro" id="IPR056716">
    <property type="entry name" value="DUF7814"/>
</dbReference>
<dbReference type="Pfam" id="PF07669">
    <property type="entry name" value="Eco57I"/>
    <property type="match status" value="2"/>
</dbReference>
<accession>A0ABP9UA74</accession>
<organism evidence="8 9">
    <name type="scientific">Deinococcus caeni</name>
    <dbReference type="NCBI Taxonomy" id="569127"/>
    <lineage>
        <taxon>Bacteria</taxon>
        <taxon>Thermotogati</taxon>
        <taxon>Deinococcota</taxon>
        <taxon>Deinococci</taxon>
        <taxon>Deinococcales</taxon>
        <taxon>Deinococcaceae</taxon>
        <taxon>Deinococcus</taxon>
    </lineage>
</organism>
<keyword evidence="4" id="KW-0949">S-adenosyl-L-methionine</keyword>
<dbReference type="Proteomes" id="UP001423409">
    <property type="component" value="Unassembled WGS sequence"/>
</dbReference>
<comment type="caution">
    <text evidence="8">The sequence shown here is derived from an EMBL/GenBank/DDBJ whole genome shotgun (WGS) entry which is preliminary data.</text>
</comment>
<evidence type="ECO:0000259" key="6">
    <source>
        <dbReference type="Pfam" id="PF07669"/>
    </source>
</evidence>
<evidence type="ECO:0000256" key="1">
    <source>
        <dbReference type="ARBA" id="ARBA00011900"/>
    </source>
</evidence>
<keyword evidence="3" id="KW-0808">Transferase</keyword>
<dbReference type="Gene3D" id="3.40.50.150">
    <property type="entry name" value="Vaccinia Virus protein VP39"/>
    <property type="match status" value="1"/>
</dbReference>
<dbReference type="PANTHER" id="PTHR33841:SF1">
    <property type="entry name" value="DNA METHYLTRANSFERASE A"/>
    <property type="match status" value="1"/>
</dbReference>
<evidence type="ECO:0000256" key="2">
    <source>
        <dbReference type="ARBA" id="ARBA00022603"/>
    </source>
</evidence>
<dbReference type="InterPro" id="IPR050953">
    <property type="entry name" value="N4_N6_ade-DNA_methylase"/>
</dbReference>
<evidence type="ECO:0000256" key="3">
    <source>
        <dbReference type="ARBA" id="ARBA00022679"/>
    </source>
</evidence>
<dbReference type="PRINTS" id="PR00507">
    <property type="entry name" value="N12N6MTFRASE"/>
</dbReference>
<sequence>MSTRTLSSTELKDIRAALRDFNFTRVMNLLGWNHATGQSTLSAGDDQFTLKPIAQLGGVQVIEVTSQGNPTTLPLEQTRRTLSDTLTSTAREHVLIFVDAARTQSHWYWVKRELDGTRRKAQPRTHTYIKGQPDDLFIGKLSGLFVDIAELDDNGELPVLEAARRLSTALDSEAVVKRFYNEFKDVRETLAEQISGISDPKDRAWYASVLLNRLMFVYFLQGKGFLGRPGPTSDGDRRYLQHKLAASRTEGPDLYYSTFLHHLFFDAFAKPEDQRSQDTKDRTGQIPYLNGGLFLKHGIELKYPGITIPDAAFDGILDLFGKYTWNLSEDDKHANGLDPDVLGHIFEKYINQKGFGAYYTRPEITEYLCEQTVRKLVLDKIKAYRPGDTHLHHNLSDALTSADRDLVRHLLTADDGLKQISLLDPACGSGAFLVAALKTMLDIYTVLMGRIHALHDPTLLTWEARLRGSHASYHYNLKKQIITDNLYGVDLMPEAAEIAKLRLFLSLVSSANTLDDLEPLPNIDFNILTGNSLIGLLEVNENAYNAQRSSGKAAAMTPLLGVGSVTYGDIVKERQRLLKIYRHRDVQATQDLTALREDIQRQKDTAYETLNALLHKQFHDLGIKYEEVTWDAAKGKEGKTKKRALTLDDITALKPFHWAFEFAEVMARGGFDAVIANPPWDVVKPNGKEFLESYSGTISKNKMSIKDFEKEKGKLLADPAILTEWLAYQSSFPYVSAYYRAAPQFAHQSSTVNGKKTGSDLNLYKLFLEQGYRLLRDGGECGIVIPSGVYTDLGAKGLREMLFEKTEVTGLFAFENRRMIFENVDSRFKFVVLSFRKGHSTQDFPAAFMRHDVKDLKNFPGGVGMTLSVDNVRRLSPDSLSVMEFKSELDAHIAEKMLRFPLLGEQLDGVWNLKLTREFDMTNDSHLFHTQPAPGRLPLYEGKMIHQFRSDYASPQYWLDKTSALSELKIRDNGEYDYSSCRLGYRAVASSTNEFSLIAGIVPRNSFTGNSLITSQSGGQSPEEMIFVAAALNSFVCNWTIRQKVTTNINMFYVYQTPIPRLTPADPTFRPIVTAAAKLICTTPEFDDLAKAAGLQGHTDGVTDDAGRAALRAELDARVAHLYGLSESEFTHILGTFPLVDQAVKDAALAEFRRLAPAGVVA</sequence>
<comment type="catalytic activity">
    <reaction evidence="5">
        <text>a 2'-deoxyadenosine in DNA + S-adenosyl-L-methionine = an N(6)-methyl-2'-deoxyadenosine in DNA + S-adenosyl-L-homocysteine + H(+)</text>
        <dbReference type="Rhea" id="RHEA:15197"/>
        <dbReference type="Rhea" id="RHEA-COMP:12418"/>
        <dbReference type="Rhea" id="RHEA-COMP:12419"/>
        <dbReference type="ChEBI" id="CHEBI:15378"/>
        <dbReference type="ChEBI" id="CHEBI:57856"/>
        <dbReference type="ChEBI" id="CHEBI:59789"/>
        <dbReference type="ChEBI" id="CHEBI:90615"/>
        <dbReference type="ChEBI" id="CHEBI:90616"/>
        <dbReference type="EC" id="2.1.1.72"/>
    </reaction>
</comment>
<dbReference type="EMBL" id="BAABQU010000005">
    <property type="protein sequence ID" value="GAA5439103.1"/>
    <property type="molecule type" value="Genomic_DNA"/>
</dbReference>
<keyword evidence="2" id="KW-0489">Methyltransferase</keyword>
<dbReference type="SUPFAM" id="SSF53335">
    <property type="entry name" value="S-adenosyl-L-methionine-dependent methyltransferases"/>
    <property type="match status" value="1"/>
</dbReference>
<proteinExistence type="predicted"/>
<reference evidence="8 9" key="1">
    <citation type="submission" date="2024-02" db="EMBL/GenBank/DDBJ databases">
        <title>Deinococcus caeni NBRC 101312.</title>
        <authorList>
            <person name="Ichikawa N."/>
            <person name="Katano-Makiyama Y."/>
            <person name="Hidaka K."/>
        </authorList>
    </citation>
    <scope>NUCLEOTIDE SEQUENCE [LARGE SCALE GENOMIC DNA]</scope>
    <source>
        <strain evidence="8 9">NBRC 101312</strain>
    </source>
</reference>
<evidence type="ECO:0000313" key="9">
    <source>
        <dbReference type="Proteomes" id="UP001423409"/>
    </source>
</evidence>
<evidence type="ECO:0000256" key="4">
    <source>
        <dbReference type="ARBA" id="ARBA00022691"/>
    </source>
</evidence>
<gene>
    <name evidence="8" type="ORF">Dcae01_00602</name>
</gene>
<feature type="domain" description="Type II methyltransferase M.TaqI-like" evidence="6">
    <location>
        <begin position="485"/>
        <end position="700"/>
    </location>
</feature>
<evidence type="ECO:0000256" key="5">
    <source>
        <dbReference type="ARBA" id="ARBA00047942"/>
    </source>
</evidence>
<evidence type="ECO:0000259" key="7">
    <source>
        <dbReference type="Pfam" id="PF25120"/>
    </source>
</evidence>
<evidence type="ECO:0000313" key="8">
    <source>
        <dbReference type="EMBL" id="GAA5439103.1"/>
    </source>
</evidence>
<dbReference type="InterPro" id="IPR011639">
    <property type="entry name" value="MethylTrfase_TaqI-like_dom"/>
</dbReference>
<dbReference type="Pfam" id="PF25120">
    <property type="entry name" value="DUF7814"/>
    <property type="match status" value="1"/>
</dbReference>
<dbReference type="PANTHER" id="PTHR33841">
    <property type="entry name" value="DNA METHYLTRANSFERASE YEEA-RELATED"/>
    <property type="match status" value="1"/>
</dbReference>
<name>A0ABP9UA74_9DEIO</name>
<dbReference type="EC" id="2.1.1.72" evidence="1"/>
<feature type="domain" description="DUF7814" evidence="7">
    <location>
        <begin position="260"/>
        <end position="303"/>
    </location>
</feature>
<protein>
    <recommendedName>
        <fullName evidence="1">site-specific DNA-methyltransferase (adenine-specific)</fullName>
        <ecNumber evidence="1">2.1.1.72</ecNumber>
    </recommendedName>
</protein>